<name>A0ABN2FTK6_9ACTN</name>
<sequence length="187" mass="18915">MTAFNPGSATGVRAGVGMVAAHQYNPGMNTLRTTVRTIAAAAGIAVALTACSGEDPPEATEGGEASTSAMASPSEAGTTAPDDGGSAAEGVGDLAGVWSLDAEPPEASTLTVDESGYAKYTTEGTIVDYWEGTAVPSSGSTFTIEFTPDSEDDTGGEDLDFTAEVTVDGDTLAWTSDGYDSTYTRDE</sequence>
<keyword evidence="3" id="KW-1185">Reference proteome</keyword>
<dbReference type="Proteomes" id="UP001499851">
    <property type="component" value="Unassembled WGS sequence"/>
</dbReference>
<feature type="compositionally biased region" description="Polar residues" evidence="1">
    <location>
        <begin position="65"/>
        <end position="77"/>
    </location>
</feature>
<accession>A0ABN2FTK6</accession>
<proteinExistence type="predicted"/>
<feature type="region of interest" description="Disordered" evidence="1">
    <location>
        <begin position="52"/>
        <end position="96"/>
    </location>
</feature>
<evidence type="ECO:0008006" key="4">
    <source>
        <dbReference type="Google" id="ProtNLM"/>
    </source>
</evidence>
<reference evidence="2 3" key="1">
    <citation type="journal article" date="2019" name="Int. J. Syst. Evol. Microbiol.">
        <title>The Global Catalogue of Microorganisms (GCM) 10K type strain sequencing project: providing services to taxonomists for standard genome sequencing and annotation.</title>
        <authorList>
            <consortium name="The Broad Institute Genomics Platform"/>
            <consortium name="The Broad Institute Genome Sequencing Center for Infectious Disease"/>
            <person name="Wu L."/>
            <person name="Ma J."/>
        </authorList>
    </citation>
    <scope>NUCLEOTIDE SEQUENCE [LARGE SCALE GENOMIC DNA]</scope>
    <source>
        <strain evidence="2 3">JCM 16001</strain>
    </source>
</reference>
<comment type="caution">
    <text evidence="2">The sequence shown here is derived from an EMBL/GenBank/DDBJ whole genome shotgun (WGS) entry which is preliminary data.</text>
</comment>
<evidence type="ECO:0000256" key="1">
    <source>
        <dbReference type="SAM" id="MobiDB-lite"/>
    </source>
</evidence>
<evidence type="ECO:0000313" key="3">
    <source>
        <dbReference type="Proteomes" id="UP001499851"/>
    </source>
</evidence>
<protein>
    <recommendedName>
        <fullName evidence="4">Lipocalin-like domain-containing protein</fullName>
    </recommendedName>
</protein>
<gene>
    <name evidence="2" type="ORF">GCM10009830_00320</name>
</gene>
<organism evidence="2 3">
    <name type="scientific">Glycomyces endophyticus</name>
    <dbReference type="NCBI Taxonomy" id="480996"/>
    <lineage>
        <taxon>Bacteria</taxon>
        <taxon>Bacillati</taxon>
        <taxon>Actinomycetota</taxon>
        <taxon>Actinomycetes</taxon>
        <taxon>Glycomycetales</taxon>
        <taxon>Glycomycetaceae</taxon>
        <taxon>Glycomyces</taxon>
    </lineage>
</organism>
<evidence type="ECO:0000313" key="2">
    <source>
        <dbReference type="EMBL" id="GAA1659279.1"/>
    </source>
</evidence>
<dbReference type="EMBL" id="BAAAQF010000001">
    <property type="protein sequence ID" value="GAA1659279.1"/>
    <property type="molecule type" value="Genomic_DNA"/>
</dbReference>